<sequence length="643" mass="71224">MAEKRIFVFDNQLDKEEVDKVRELFETKPSQEIAVQDLDKKSIKDSDFLICLISDTQLKDLISQFGERETSIGLLPHPELDHGQKGFGINKNMESALEEILEAKEVDAIDLMTVNEELVLNSLVIGESLSIFYGDRSANFWEGLKNRFHQFIKVFRRVKLQEVEISFPDEKEENKSISTASMGIIAVAQCQSHVIFKRIIKDSGLKDELVHLLIFAPKSLISLIRFALQNLFFPIKGNKLPRFVGYATGKEIHLKVKEKTHFAIDGVEKENTEIKIKLHETPVHILPGKTVLESEQGNGKEVQNLNTLPTGKLKEELTRGYLPWVRHATSEEFKELFKLLKDNSQTTGTYLVLMVLSTMIATFGLFGNSSPVVIGAMILAPLMAPIISLAMGMLRQDGLLIKNSLITIFWGVLLGLIFSMMITWITPLQILNDQILARIRPNLLDLGVAVASGMAGAYAYSKEEIAKTLAGVAISVALVPPLAVAGIGLGWADWNVFFGAMLLLGTNLAGIVVAAALTFLTLGFSPFRLAKKGLVISLVLLAAIATPLALSFSKMVNENRIIQELSGQEIPHGLLRNVKVVNMQPLRLAVTILSENDLKDADFNEIRTEIEEKIGSPIELELTLGIRMGKIEKGDKTDTISTD</sequence>
<keyword evidence="1" id="KW-0472">Membrane</keyword>
<evidence type="ECO:0000256" key="1">
    <source>
        <dbReference type="SAM" id="Phobius"/>
    </source>
</evidence>
<evidence type="ECO:0000313" key="2">
    <source>
        <dbReference type="EMBL" id="MBN7815238.1"/>
    </source>
</evidence>
<dbReference type="SUPFAM" id="SSF111331">
    <property type="entry name" value="NAD kinase/diacylglycerol kinase-like"/>
    <property type="match status" value="1"/>
</dbReference>
<accession>A0ABS3CDU1</accession>
<dbReference type="Proteomes" id="UP000664480">
    <property type="component" value="Unassembled WGS sequence"/>
</dbReference>
<dbReference type="Gene3D" id="2.60.200.40">
    <property type="match status" value="1"/>
</dbReference>
<keyword evidence="3" id="KW-1185">Reference proteome</keyword>
<dbReference type="PANTHER" id="PTHR20992:SF9">
    <property type="entry name" value="AT15442P-RELATED"/>
    <property type="match status" value="1"/>
</dbReference>
<feature type="transmembrane region" description="Helical" evidence="1">
    <location>
        <begin position="534"/>
        <end position="552"/>
    </location>
</feature>
<feature type="transmembrane region" description="Helical" evidence="1">
    <location>
        <begin position="468"/>
        <end position="491"/>
    </location>
</feature>
<protein>
    <submittedName>
        <fullName evidence="2">TIGR00341 family protein</fullName>
    </submittedName>
</protein>
<name>A0ABS3CDU1_9BACT</name>
<feature type="transmembrane region" description="Helical" evidence="1">
    <location>
        <begin position="406"/>
        <end position="431"/>
    </location>
</feature>
<feature type="transmembrane region" description="Helical" evidence="1">
    <location>
        <begin position="443"/>
        <end position="461"/>
    </location>
</feature>
<reference evidence="2 3" key="1">
    <citation type="submission" date="2021-03" db="EMBL/GenBank/DDBJ databases">
        <title>novel species isolated from a fishpond in China.</title>
        <authorList>
            <person name="Lu H."/>
            <person name="Cai Z."/>
        </authorList>
    </citation>
    <scope>NUCLEOTIDE SEQUENCE [LARGE SCALE GENOMIC DNA]</scope>
    <source>
        <strain evidence="2 3">YJ13C</strain>
    </source>
</reference>
<evidence type="ECO:0000313" key="3">
    <source>
        <dbReference type="Proteomes" id="UP000664480"/>
    </source>
</evidence>
<dbReference type="EMBL" id="JAFKCU010000002">
    <property type="protein sequence ID" value="MBN7815238.1"/>
    <property type="molecule type" value="Genomic_DNA"/>
</dbReference>
<proteinExistence type="predicted"/>
<dbReference type="NCBIfam" id="TIGR00341">
    <property type="entry name" value="TIGR00341 family protein"/>
    <property type="match status" value="1"/>
</dbReference>
<organism evidence="2 3">
    <name type="scientific">Algoriphagus pacificus</name>
    <dbReference type="NCBI Taxonomy" id="2811234"/>
    <lineage>
        <taxon>Bacteria</taxon>
        <taxon>Pseudomonadati</taxon>
        <taxon>Bacteroidota</taxon>
        <taxon>Cytophagia</taxon>
        <taxon>Cytophagales</taxon>
        <taxon>Cyclobacteriaceae</taxon>
        <taxon>Algoriphagus</taxon>
    </lineage>
</organism>
<keyword evidence="1" id="KW-0812">Transmembrane</keyword>
<feature type="transmembrane region" description="Helical" evidence="1">
    <location>
        <begin position="497"/>
        <end position="522"/>
    </location>
</feature>
<gene>
    <name evidence="2" type="ORF">J0A69_07360</name>
</gene>
<dbReference type="RefSeq" id="WP_206585925.1">
    <property type="nucleotide sequence ID" value="NZ_JAFKCU010000002.1"/>
</dbReference>
<feature type="transmembrane region" description="Helical" evidence="1">
    <location>
        <begin position="372"/>
        <end position="394"/>
    </location>
</feature>
<dbReference type="Pfam" id="PF04087">
    <property type="entry name" value="DUF389"/>
    <property type="match status" value="1"/>
</dbReference>
<feature type="transmembrane region" description="Helical" evidence="1">
    <location>
        <begin position="348"/>
        <end position="366"/>
    </location>
</feature>
<keyword evidence="1" id="KW-1133">Transmembrane helix</keyword>
<dbReference type="InterPro" id="IPR016064">
    <property type="entry name" value="NAD/diacylglycerol_kinase_sf"/>
</dbReference>
<dbReference type="InterPro" id="IPR005240">
    <property type="entry name" value="DUF389"/>
</dbReference>
<dbReference type="PANTHER" id="PTHR20992">
    <property type="entry name" value="AT15442P-RELATED"/>
    <property type="match status" value="1"/>
</dbReference>
<comment type="caution">
    <text evidence="2">The sequence shown here is derived from an EMBL/GenBank/DDBJ whole genome shotgun (WGS) entry which is preliminary data.</text>
</comment>